<sequence length="339" mass="35931">MRGGWRLRFAAYHLLEDGGRNAGSGCRSGVALAAPCGQRGGWESSEAPQRCIGAGHTLRFDPDKELGGKPIKEVSNEIAYDNWAVTWGRDFEERETTVQVGNDYGYVGVGVGLEDREASTDVGFGKAQLSVSTDESGIQGGVGVFYGPYGERVDRDFDDAQTAVEVAVRHGFDDVQDRSTNDDEELATEVFVGWKSTSLAVGADVNDTEYAVSVGTLGRHFSVLRDQLVLNGDFPDDDPDGSPGIFGQVGFGRLGKVYAQIGAGVGDDGVPQGSAEVETSSVGVGVDFLYSITVDNFTYVWESGILPDNILVPDFAAILGIENVGEIASDVLGVTVPSP</sequence>
<dbReference type="PhylomeDB" id="A0A0G4EBI5"/>
<dbReference type="Proteomes" id="UP000041254">
    <property type="component" value="Unassembled WGS sequence"/>
</dbReference>
<dbReference type="EMBL" id="CDMY01000117">
    <property type="protein sequence ID" value="CEL92882.1"/>
    <property type="molecule type" value="Genomic_DNA"/>
</dbReference>
<protein>
    <submittedName>
        <fullName evidence="1">Uncharacterized protein</fullName>
    </submittedName>
</protein>
<reference evidence="1 2" key="1">
    <citation type="submission" date="2014-11" db="EMBL/GenBank/DDBJ databases">
        <authorList>
            <person name="Zhu J."/>
            <person name="Qi W."/>
            <person name="Song R."/>
        </authorList>
    </citation>
    <scope>NUCLEOTIDE SEQUENCE [LARGE SCALE GENOMIC DNA]</scope>
</reference>
<accession>A0A0G4EBI5</accession>
<dbReference type="VEuPathDB" id="CryptoDB:Vbra_11119"/>
<proteinExistence type="predicted"/>
<dbReference type="InParanoid" id="A0A0G4EBI5"/>
<evidence type="ECO:0000313" key="2">
    <source>
        <dbReference type="Proteomes" id="UP000041254"/>
    </source>
</evidence>
<dbReference type="AlphaFoldDB" id="A0A0G4EBI5"/>
<evidence type="ECO:0000313" key="1">
    <source>
        <dbReference type="EMBL" id="CEL92882.1"/>
    </source>
</evidence>
<gene>
    <name evidence="1" type="ORF">Vbra_11119</name>
</gene>
<keyword evidence="2" id="KW-1185">Reference proteome</keyword>
<organism evidence="1 2">
    <name type="scientific">Vitrella brassicaformis (strain CCMP3155)</name>
    <dbReference type="NCBI Taxonomy" id="1169540"/>
    <lineage>
        <taxon>Eukaryota</taxon>
        <taxon>Sar</taxon>
        <taxon>Alveolata</taxon>
        <taxon>Colpodellida</taxon>
        <taxon>Vitrellaceae</taxon>
        <taxon>Vitrella</taxon>
    </lineage>
</organism>
<name>A0A0G4EBI5_VITBC</name>